<feature type="transmembrane region" description="Helical" evidence="2">
    <location>
        <begin position="21"/>
        <end position="43"/>
    </location>
</feature>
<dbReference type="OrthoDB" id="9151209at2"/>
<gene>
    <name evidence="3" type="ORF">TW72_01695</name>
</gene>
<evidence type="ECO:0000256" key="2">
    <source>
        <dbReference type="SAM" id="Phobius"/>
    </source>
</evidence>
<keyword evidence="2" id="KW-0472">Membrane</keyword>
<dbReference type="Proteomes" id="UP000033664">
    <property type="component" value="Unassembled WGS sequence"/>
</dbReference>
<reference evidence="3 4" key="1">
    <citation type="journal article" date="2015" name="BMC Genomics">
        <title>Genome mining reveals unlocked bioactive potential of marine Gram-negative bacteria.</title>
        <authorList>
            <person name="Machado H."/>
            <person name="Sonnenschein E.C."/>
            <person name="Melchiorsen J."/>
            <person name="Gram L."/>
        </authorList>
    </citation>
    <scope>NUCLEOTIDE SEQUENCE [LARGE SCALE GENOMIC DNA]</scope>
    <source>
        <strain evidence="3 4">S3137</strain>
    </source>
</reference>
<keyword evidence="2" id="KW-0812">Transmembrane</keyword>
<dbReference type="PATRIC" id="fig|151081.8.peg.1518"/>
<keyword evidence="4" id="KW-1185">Reference proteome</keyword>
<feature type="coiled-coil region" evidence="1">
    <location>
        <begin position="53"/>
        <end position="106"/>
    </location>
</feature>
<name>A0A0F4Q2V1_9GAMM</name>
<evidence type="ECO:0000313" key="3">
    <source>
        <dbReference type="EMBL" id="KJZ01690.1"/>
    </source>
</evidence>
<keyword evidence="2" id="KW-1133">Transmembrane helix</keyword>
<dbReference type="eggNOG" id="COG3167">
    <property type="taxonomic scope" value="Bacteria"/>
</dbReference>
<evidence type="ECO:0000313" key="4">
    <source>
        <dbReference type="Proteomes" id="UP000033664"/>
    </source>
</evidence>
<dbReference type="AlphaFoldDB" id="A0A0F4Q2V1"/>
<keyword evidence="1" id="KW-0175">Coiled coil</keyword>
<accession>A0A0F4Q2V1</accession>
<comment type="caution">
    <text evidence="3">The sequence shown here is derived from an EMBL/GenBank/DDBJ whole genome shotgun (WGS) entry which is preliminary data.</text>
</comment>
<dbReference type="EMBL" id="JXXZ01000002">
    <property type="protein sequence ID" value="KJZ01690.1"/>
    <property type="molecule type" value="Genomic_DNA"/>
</dbReference>
<evidence type="ECO:0000256" key="1">
    <source>
        <dbReference type="SAM" id="Coils"/>
    </source>
</evidence>
<organism evidence="3 4">
    <name type="scientific">Pseudoalteromonas ruthenica</name>
    <dbReference type="NCBI Taxonomy" id="151081"/>
    <lineage>
        <taxon>Bacteria</taxon>
        <taxon>Pseudomonadati</taxon>
        <taxon>Pseudomonadota</taxon>
        <taxon>Gammaproteobacteria</taxon>
        <taxon>Alteromonadales</taxon>
        <taxon>Pseudoalteromonadaceae</taxon>
        <taxon>Pseudoalteromonas</taxon>
    </lineage>
</organism>
<proteinExistence type="predicted"/>
<sequence length="218" mass="24950">MKRWQHISNQFSQLQQREKMLVLTVGLFCILYLGGWFISMPLMENHDQTATQIAGYQSENASLRTQRQALTQALAIDYKANLKLQLQELHQRNRDLDQQLQQLSDGFVSGDRMPDVLGDLLAQQQGVQLLGFKVMGVEAVQTGQQSESSSPQLQFYQHNMQMTLQGNYFALRDYMARIEQAATRVLITGFHYQVQEHPRAQLTLNLATVSNNETFISL</sequence>
<protein>
    <recommendedName>
        <fullName evidence="5">Agglutinin biogenesis protein MshJ</fullName>
    </recommendedName>
</protein>
<dbReference type="GeneID" id="58227196"/>
<dbReference type="RefSeq" id="WP_045979138.1">
    <property type="nucleotide sequence ID" value="NZ_JXXY01000006.1"/>
</dbReference>
<evidence type="ECO:0008006" key="5">
    <source>
        <dbReference type="Google" id="ProtNLM"/>
    </source>
</evidence>